<comment type="similarity">
    <text evidence="1">Belongs to the SEN15 family.</text>
</comment>
<evidence type="ECO:0000259" key="4">
    <source>
        <dbReference type="Pfam" id="PF09631"/>
    </source>
</evidence>
<name>A0AAD8G579_ACIOX</name>
<protein>
    <submittedName>
        <fullName evidence="5">tRNA-splicing endonuclease subunit Sen15</fullName>
    </submittedName>
</protein>
<dbReference type="SUPFAM" id="SSF53032">
    <property type="entry name" value="tRNA-intron endonuclease catalytic domain-like"/>
    <property type="match status" value="1"/>
</dbReference>
<comment type="caution">
    <text evidence="5">The sequence shown here is derived from an EMBL/GenBank/DDBJ whole genome shotgun (WGS) entry which is preliminary data.</text>
</comment>
<dbReference type="AlphaFoldDB" id="A0AAD8G579"/>
<dbReference type="InterPro" id="IPR011856">
    <property type="entry name" value="tRNA_endonuc-like_dom_sf"/>
</dbReference>
<keyword evidence="6" id="KW-1185">Reference proteome</keyword>
<keyword evidence="5" id="KW-0378">Hydrolase</keyword>
<dbReference type="GO" id="GO:0006388">
    <property type="term" value="P:tRNA splicing, via endonucleolytic cleavage and ligation"/>
    <property type="evidence" value="ECO:0007669"/>
    <property type="project" value="InterPro"/>
</dbReference>
<keyword evidence="5" id="KW-0255">Endonuclease</keyword>
<reference evidence="5" key="1">
    <citation type="submission" date="2022-02" db="EMBL/GenBank/DDBJ databases">
        <title>Atlantic sturgeon de novo genome assembly.</title>
        <authorList>
            <person name="Stock M."/>
            <person name="Klopp C."/>
            <person name="Guiguen Y."/>
            <person name="Cabau C."/>
            <person name="Parinello H."/>
            <person name="Santidrian Yebra-Pimentel E."/>
            <person name="Kuhl H."/>
            <person name="Dirks R.P."/>
            <person name="Guessner J."/>
            <person name="Wuertz S."/>
            <person name="Du K."/>
            <person name="Schartl M."/>
        </authorList>
    </citation>
    <scope>NUCLEOTIDE SEQUENCE</scope>
    <source>
        <strain evidence="5">STURGEONOMICS-FGT-2020</strain>
        <tissue evidence="5">Whole blood</tissue>
    </source>
</reference>
<evidence type="ECO:0000256" key="2">
    <source>
        <dbReference type="ARBA" id="ARBA00022694"/>
    </source>
</evidence>
<feature type="region of interest" description="Disordered" evidence="3">
    <location>
        <begin position="1"/>
        <end position="26"/>
    </location>
</feature>
<dbReference type="EMBL" id="JAGXEW010000014">
    <property type="protein sequence ID" value="KAK1164299.1"/>
    <property type="molecule type" value="Genomic_DNA"/>
</dbReference>
<organism evidence="5 6">
    <name type="scientific">Acipenser oxyrinchus oxyrinchus</name>
    <dbReference type="NCBI Taxonomy" id="40147"/>
    <lineage>
        <taxon>Eukaryota</taxon>
        <taxon>Metazoa</taxon>
        <taxon>Chordata</taxon>
        <taxon>Craniata</taxon>
        <taxon>Vertebrata</taxon>
        <taxon>Euteleostomi</taxon>
        <taxon>Actinopterygii</taxon>
        <taxon>Chondrostei</taxon>
        <taxon>Acipenseriformes</taxon>
        <taxon>Acipenseridae</taxon>
        <taxon>Acipenser</taxon>
    </lineage>
</organism>
<proteinExistence type="inferred from homology"/>
<accession>A0AAD8G579</accession>
<sequence length="192" mass="20968">MEGVGGSAEESGDVAETEGSRGDMPGNWILQHHKYRELMALDVGDAAQVYAAFLVYLDLLEERRWQEVTSRESAELQLVYLEGRESESQPRQLIVPLPGQRSLSHQGVRSLLSQPGPDGTPSPSLLLAAVAPDSTLAYYRFSRGFVVPEPPDSTLESWAAQEEEASLRGSALHSAGRAQSLGPFHTEETLSY</sequence>
<dbReference type="GO" id="GO:0003676">
    <property type="term" value="F:nucleic acid binding"/>
    <property type="evidence" value="ECO:0007669"/>
    <property type="project" value="InterPro"/>
</dbReference>
<dbReference type="GO" id="GO:0004519">
    <property type="term" value="F:endonuclease activity"/>
    <property type="evidence" value="ECO:0007669"/>
    <property type="project" value="UniProtKB-KW"/>
</dbReference>
<evidence type="ECO:0000256" key="3">
    <source>
        <dbReference type="SAM" id="MobiDB-lite"/>
    </source>
</evidence>
<evidence type="ECO:0000256" key="1">
    <source>
        <dbReference type="ARBA" id="ARBA00006091"/>
    </source>
</evidence>
<dbReference type="PANTHER" id="PTHR28582">
    <property type="entry name" value="TRNA-SPLICING ENDONUCLEASE SUBUNIT SEN15"/>
    <property type="match status" value="1"/>
</dbReference>
<feature type="region of interest" description="Disordered" evidence="3">
    <location>
        <begin position="169"/>
        <end position="192"/>
    </location>
</feature>
<dbReference type="InterPro" id="IPR036167">
    <property type="entry name" value="tRNA_intron_Endo_cat-like_sf"/>
</dbReference>
<dbReference type="GO" id="GO:0005634">
    <property type="term" value="C:nucleus"/>
    <property type="evidence" value="ECO:0007669"/>
    <property type="project" value="UniProtKB-ARBA"/>
</dbReference>
<evidence type="ECO:0000313" key="6">
    <source>
        <dbReference type="Proteomes" id="UP001230051"/>
    </source>
</evidence>
<dbReference type="Gene3D" id="3.40.1350.10">
    <property type="match status" value="1"/>
</dbReference>
<gene>
    <name evidence="5" type="primary">TSEN15</name>
    <name evidence="5" type="ORF">AOXY_G16363</name>
</gene>
<evidence type="ECO:0000313" key="5">
    <source>
        <dbReference type="EMBL" id="KAK1164299.1"/>
    </source>
</evidence>
<dbReference type="InterPro" id="IPR018593">
    <property type="entry name" value="tRNA-endonuc_su_Sen15"/>
</dbReference>
<keyword evidence="5" id="KW-0540">Nuclease</keyword>
<dbReference type="Proteomes" id="UP001230051">
    <property type="component" value="Unassembled WGS sequence"/>
</dbReference>
<dbReference type="Pfam" id="PF09631">
    <property type="entry name" value="Sen15"/>
    <property type="match status" value="1"/>
</dbReference>
<feature type="domain" description="tRNA-splicing endonuclease subunit Sen15" evidence="4">
    <location>
        <begin position="54"/>
        <end position="150"/>
    </location>
</feature>
<keyword evidence="2" id="KW-0819">tRNA processing</keyword>
<dbReference type="PANTHER" id="PTHR28582:SF1">
    <property type="entry name" value="TRNA-SPLICING ENDONUCLEASE SUBUNIT SEN15"/>
    <property type="match status" value="1"/>
</dbReference>